<sequence length="162" mass="18115">MDRREKRTSQRGDDESMERRLSCGKDLGRRRTEEPRTTSTKPHKESSKSTRKNPTDGSCARRRHLCPQPSPVRVAATAIAGGRHFYARQPLPLLASGRRLCTVVARAWTLPEYGLCPQATVVVESRPAARARPSLCNGATAVGLLFTRSHCLQLLPTRGRRW</sequence>
<dbReference type="EMBL" id="AMZH03005226">
    <property type="protein sequence ID" value="RRT66955.1"/>
    <property type="molecule type" value="Genomic_DNA"/>
</dbReference>
<dbReference type="Proteomes" id="UP000287651">
    <property type="component" value="Unassembled WGS sequence"/>
</dbReference>
<evidence type="ECO:0000313" key="2">
    <source>
        <dbReference type="EMBL" id="RRT66955.1"/>
    </source>
</evidence>
<name>A0A426ZST7_ENSVE</name>
<evidence type="ECO:0000313" key="3">
    <source>
        <dbReference type="Proteomes" id="UP000287651"/>
    </source>
</evidence>
<feature type="region of interest" description="Disordered" evidence="1">
    <location>
        <begin position="1"/>
        <end position="67"/>
    </location>
</feature>
<reference evidence="2 3" key="1">
    <citation type="journal article" date="2014" name="Agronomy (Basel)">
        <title>A Draft Genome Sequence for Ensete ventricosum, the Drought-Tolerant Tree Against Hunger.</title>
        <authorList>
            <person name="Harrison J."/>
            <person name="Moore K.A."/>
            <person name="Paszkiewicz K."/>
            <person name="Jones T."/>
            <person name="Grant M."/>
            <person name="Ambacheew D."/>
            <person name="Muzemil S."/>
            <person name="Studholme D.J."/>
        </authorList>
    </citation>
    <scope>NUCLEOTIDE SEQUENCE [LARGE SCALE GENOMIC DNA]</scope>
</reference>
<feature type="compositionally biased region" description="Basic and acidic residues" evidence="1">
    <location>
        <begin position="1"/>
        <end position="48"/>
    </location>
</feature>
<comment type="caution">
    <text evidence="2">The sequence shown here is derived from an EMBL/GenBank/DDBJ whole genome shotgun (WGS) entry which is preliminary data.</text>
</comment>
<protein>
    <submittedName>
        <fullName evidence="2">Uncharacterized protein</fullName>
    </submittedName>
</protein>
<evidence type="ECO:0000256" key="1">
    <source>
        <dbReference type="SAM" id="MobiDB-lite"/>
    </source>
</evidence>
<gene>
    <name evidence="2" type="ORF">B296_00023218</name>
</gene>
<proteinExistence type="predicted"/>
<accession>A0A426ZST7</accession>
<dbReference type="AlphaFoldDB" id="A0A426ZST7"/>
<organism evidence="2 3">
    <name type="scientific">Ensete ventricosum</name>
    <name type="common">Abyssinian banana</name>
    <name type="synonym">Musa ensete</name>
    <dbReference type="NCBI Taxonomy" id="4639"/>
    <lineage>
        <taxon>Eukaryota</taxon>
        <taxon>Viridiplantae</taxon>
        <taxon>Streptophyta</taxon>
        <taxon>Embryophyta</taxon>
        <taxon>Tracheophyta</taxon>
        <taxon>Spermatophyta</taxon>
        <taxon>Magnoliopsida</taxon>
        <taxon>Liliopsida</taxon>
        <taxon>Zingiberales</taxon>
        <taxon>Musaceae</taxon>
        <taxon>Ensete</taxon>
    </lineage>
</organism>